<sequence>AFDGSRDAVLGDESVPYPDKYADVLDEPRAQVEMLVLDANGRGGISKAGSKRRYLQEWAEWFL</sequence>
<organism evidence="1 2">
    <name type="scientific">Ananas comosus</name>
    <name type="common">Pineapple</name>
    <name type="synonym">Ananas ananas</name>
    <dbReference type="NCBI Taxonomy" id="4615"/>
    <lineage>
        <taxon>Eukaryota</taxon>
        <taxon>Viridiplantae</taxon>
        <taxon>Streptophyta</taxon>
        <taxon>Embryophyta</taxon>
        <taxon>Tracheophyta</taxon>
        <taxon>Spermatophyta</taxon>
        <taxon>Magnoliopsida</taxon>
        <taxon>Liliopsida</taxon>
        <taxon>Poales</taxon>
        <taxon>Bromeliaceae</taxon>
        <taxon>Bromelioideae</taxon>
        <taxon>Ananas</taxon>
    </lineage>
</organism>
<name>A0A199UT68_ANACO</name>
<protein>
    <submittedName>
        <fullName evidence="1">Uncharacterized protein</fullName>
    </submittedName>
</protein>
<gene>
    <name evidence="1" type="ORF">ACMD2_18187</name>
</gene>
<dbReference type="AlphaFoldDB" id="A0A199UT68"/>
<dbReference type="Proteomes" id="UP000092600">
    <property type="component" value="Unassembled WGS sequence"/>
</dbReference>
<comment type="caution">
    <text evidence="1">The sequence shown here is derived from an EMBL/GenBank/DDBJ whole genome shotgun (WGS) entry which is preliminary data.</text>
</comment>
<proteinExistence type="predicted"/>
<feature type="non-terminal residue" evidence="1">
    <location>
        <position position="1"/>
    </location>
</feature>
<dbReference type="EMBL" id="LSRQ01005176">
    <property type="protein sequence ID" value="OAY67988.1"/>
    <property type="molecule type" value="Genomic_DNA"/>
</dbReference>
<evidence type="ECO:0000313" key="1">
    <source>
        <dbReference type="EMBL" id="OAY67988.1"/>
    </source>
</evidence>
<reference evidence="1 2" key="1">
    <citation type="journal article" date="2016" name="DNA Res.">
        <title>The draft genome of MD-2 pineapple using hybrid error correction of long reads.</title>
        <authorList>
            <person name="Redwan R.M."/>
            <person name="Saidin A."/>
            <person name="Kumar S.V."/>
        </authorList>
    </citation>
    <scope>NUCLEOTIDE SEQUENCE [LARGE SCALE GENOMIC DNA]</scope>
    <source>
        <strain evidence="2">cv. MD2</strain>
        <tissue evidence="1">Leaf</tissue>
    </source>
</reference>
<accession>A0A199UT68</accession>
<evidence type="ECO:0000313" key="2">
    <source>
        <dbReference type="Proteomes" id="UP000092600"/>
    </source>
</evidence>